<feature type="region of interest" description="Disordered" evidence="12">
    <location>
        <begin position="111"/>
        <end position="136"/>
    </location>
</feature>
<evidence type="ECO:0000256" key="3">
    <source>
        <dbReference type="ARBA" id="ARBA00004496"/>
    </source>
</evidence>
<evidence type="ECO:0000256" key="8">
    <source>
        <dbReference type="ARBA" id="ARBA00023054"/>
    </source>
</evidence>
<evidence type="ECO:0000256" key="9">
    <source>
        <dbReference type="ARBA" id="ARBA00023242"/>
    </source>
</evidence>
<dbReference type="PANTHER" id="PTHR46822:SF1">
    <property type="entry name" value="COILED-COIL ALPHA-HELICAL ROD PROTEIN 1"/>
    <property type="match status" value="1"/>
</dbReference>
<sequence>MCDYLTRRCSVTCLLQVHSHILNTAYCFSEGSQRTLMPPSHFTASTQSASIIVPGTVTGRGTTPIKWVTHAATPPSDSGPANPWLTMAQAKQEILELHRENQRILMLQRDCSRGTESTEDSAHSIARSGARGEQASRWETEWRLDTERFRAESERLKGQVEALKEVGGRQREEMRDKETYLNRQSHEMEAMREELYKTKTELSQVSVELVQKREDKERLSTQLEMLERKSGEEAERLRREVERSRQETHKLTREADTARLQAGEEAKQELQKLNKQLEESHRRHETQLQRLTANHDTELSTVRQTSSEVQERLCHLSKEVTHLKCCLLEVSAERDGLKEQLSQMGNAFETQSATLQSLRNYIGQLTPERGLEEKLTETIQTLNREKEALQVTTELLTVRLNSVNDILALQEEEMVEKTLSDPLLKAGPKGTRVLRCWREKVFMLLVQLRSKDIVLRGEKDKLHSTISSLEQEVKKEKYQSNVFQHSLQDRTAELELERVAREAVEQDMTTTKRENTELKSWSQEAEAGLRTMTEDTQRFSQAFEAKMSEVETVQTRLNSFGQRLTFAKRRVDTIQGLMMRKEALRRVQQATKAANPVSELAALTELQAELSSACEERDKLRQELKRTPELIESALADVREQFDSEVRQLRQAAERSRGEAQEAQAAREEAQQRLQEAHTQLEENNLNLEQLHAQLISQQEDSDRALQERVSETEDHCAQQLRVMESQLNTARREHTKAVVALRQFERQAKREREQEREAQCLQSEHTKREIQDLQKLLQEKDKDRNLLLATVRERGLMSEYKAARTTALQTSVALEQQQRPSRKSNTLRAKDQPQTRDSLLSVLGDLRTLSAAVVHSSEDDAEEEGYGDRGLSVTGKSNEWIASFKTACCLPLEKTKKQACCDPECSEL</sequence>
<evidence type="ECO:0000256" key="11">
    <source>
        <dbReference type="SAM" id="Coils"/>
    </source>
</evidence>
<dbReference type="Proteomes" id="UP000694557">
    <property type="component" value="Unassembled WGS sequence"/>
</dbReference>
<evidence type="ECO:0000256" key="10">
    <source>
        <dbReference type="ARBA" id="ARBA00031932"/>
    </source>
</evidence>
<feature type="coiled-coil region" evidence="11">
    <location>
        <begin position="742"/>
        <end position="784"/>
    </location>
</feature>
<proteinExistence type="predicted"/>
<dbReference type="GO" id="GO:0005737">
    <property type="term" value="C:cytoplasm"/>
    <property type="evidence" value="ECO:0007669"/>
    <property type="project" value="UniProtKB-SubCell"/>
</dbReference>
<dbReference type="GO" id="GO:0005814">
    <property type="term" value="C:centriole"/>
    <property type="evidence" value="ECO:0007669"/>
    <property type="project" value="TreeGrafter"/>
</dbReference>
<dbReference type="GO" id="GO:0030154">
    <property type="term" value="P:cell differentiation"/>
    <property type="evidence" value="ECO:0007669"/>
    <property type="project" value="UniProtKB-KW"/>
</dbReference>
<comment type="function">
    <text evidence="1">May be a regulator of keratinocyte proliferation or differentiation.</text>
</comment>
<feature type="region of interest" description="Disordered" evidence="12">
    <location>
        <begin position="651"/>
        <end position="676"/>
    </location>
</feature>
<keyword evidence="8 11" id="KW-0175">Coiled coil</keyword>
<gene>
    <name evidence="13" type="primary">cchcr1</name>
</gene>
<dbReference type="PANTHER" id="PTHR46822">
    <property type="entry name" value="COILED-COIL ALPHA-HELICAL ROD PROTEIN 1"/>
    <property type="match status" value="1"/>
</dbReference>
<keyword evidence="6" id="KW-0963">Cytoplasm</keyword>
<reference evidence="13" key="2">
    <citation type="submission" date="2025-09" db="UniProtKB">
        <authorList>
            <consortium name="Ensembl"/>
        </authorList>
    </citation>
    <scope>IDENTIFICATION</scope>
</reference>
<feature type="region of interest" description="Disordered" evidence="12">
    <location>
        <begin position="812"/>
        <end position="836"/>
    </location>
</feature>
<accession>A0A8C7H388</accession>
<evidence type="ECO:0000256" key="6">
    <source>
        <dbReference type="ARBA" id="ARBA00022490"/>
    </source>
</evidence>
<dbReference type="GO" id="GO:0006611">
    <property type="term" value="P:protein export from nucleus"/>
    <property type="evidence" value="ECO:0007669"/>
    <property type="project" value="TreeGrafter"/>
</dbReference>
<evidence type="ECO:0000256" key="5">
    <source>
        <dbReference type="ARBA" id="ARBA00022473"/>
    </source>
</evidence>
<dbReference type="Ensembl" id="ENSOKIT00005053602.1">
    <property type="protein sequence ID" value="ENSOKIP00005050775.1"/>
    <property type="gene ID" value="ENSOKIG00005021359.1"/>
</dbReference>
<reference evidence="13" key="1">
    <citation type="submission" date="2025-08" db="UniProtKB">
        <authorList>
            <consortium name="Ensembl"/>
        </authorList>
    </citation>
    <scope>IDENTIFICATION</scope>
</reference>
<organism evidence="13 14">
    <name type="scientific">Oncorhynchus kisutch</name>
    <name type="common">Coho salmon</name>
    <name type="synonym">Salmo kisutch</name>
    <dbReference type="NCBI Taxonomy" id="8019"/>
    <lineage>
        <taxon>Eukaryota</taxon>
        <taxon>Metazoa</taxon>
        <taxon>Chordata</taxon>
        <taxon>Craniata</taxon>
        <taxon>Vertebrata</taxon>
        <taxon>Euteleostomi</taxon>
        <taxon>Actinopterygii</taxon>
        <taxon>Neopterygii</taxon>
        <taxon>Teleostei</taxon>
        <taxon>Protacanthopterygii</taxon>
        <taxon>Salmoniformes</taxon>
        <taxon>Salmonidae</taxon>
        <taxon>Salmoninae</taxon>
        <taxon>Oncorhynchus</taxon>
    </lineage>
</organism>
<evidence type="ECO:0000256" key="4">
    <source>
        <dbReference type="ARBA" id="ARBA00016468"/>
    </source>
</evidence>
<keyword evidence="14" id="KW-1185">Reference proteome</keyword>
<dbReference type="InterPro" id="IPR009800">
    <property type="entry name" value="HCR"/>
</dbReference>
<evidence type="ECO:0000313" key="14">
    <source>
        <dbReference type="Proteomes" id="UP000694557"/>
    </source>
</evidence>
<name>A0A8C7H388_ONCKI</name>
<evidence type="ECO:0000256" key="2">
    <source>
        <dbReference type="ARBA" id="ARBA00004123"/>
    </source>
</evidence>
<dbReference type="GO" id="GO:0005634">
    <property type="term" value="C:nucleus"/>
    <property type="evidence" value="ECO:0007669"/>
    <property type="project" value="UniProtKB-SubCell"/>
</dbReference>
<evidence type="ECO:0000256" key="7">
    <source>
        <dbReference type="ARBA" id="ARBA00022782"/>
    </source>
</evidence>
<evidence type="ECO:0000256" key="1">
    <source>
        <dbReference type="ARBA" id="ARBA00003936"/>
    </source>
</evidence>
<comment type="subcellular location">
    <subcellularLocation>
        <location evidence="3">Cytoplasm</location>
    </subcellularLocation>
    <subcellularLocation>
        <location evidence="2">Nucleus</location>
    </subcellularLocation>
</comment>
<evidence type="ECO:0000313" key="13">
    <source>
        <dbReference type="Ensembl" id="ENSOKIP00005050775.1"/>
    </source>
</evidence>
<evidence type="ECO:0000256" key="12">
    <source>
        <dbReference type="SAM" id="MobiDB-lite"/>
    </source>
</evidence>
<dbReference type="Pfam" id="PF07111">
    <property type="entry name" value="HCR"/>
    <property type="match status" value="1"/>
</dbReference>
<dbReference type="AlphaFoldDB" id="A0A8C7H388"/>
<dbReference type="GeneTree" id="ENSGT00940000153251"/>
<feature type="compositionally biased region" description="Polar residues" evidence="12">
    <location>
        <begin position="812"/>
        <end position="828"/>
    </location>
</feature>
<keyword evidence="5" id="KW-0217">Developmental protein</keyword>
<keyword evidence="9" id="KW-0539">Nucleus</keyword>
<feature type="region of interest" description="Disordered" evidence="12">
    <location>
        <begin position="230"/>
        <end position="267"/>
    </location>
</feature>
<keyword evidence="7" id="KW-0221">Differentiation</keyword>
<protein>
    <recommendedName>
        <fullName evidence="4">Coiled-coil alpha-helical rod protein 1</fullName>
    </recommendedName>
    <alternativeName>
        <fullName evidence="10">Alpha-helical coiled-coil rod protein</fullName>
    </alternativeName>
</protein>